<proteinExistence type="predicted"/>
<name>A0A842JFW7_9ACTN</name>
<gene>
    <name evidence="1" type="ORF">H7313_08500</name>
</gene>
<dbReference type="AlphaFoldDB" id="A0A842JFW7"/>
<protein>
    <submittedName>
        <fullName evidence="1">Uncharacterized protein</fullName>
    </submittedName>
</protein>
<accession>A0A842JFW7</accession>
<evidence type="ECO:0000313" key="2">
    <source>
        <dbReference type="Proteomes" id="UP000587396"/>
    </source>
</evidence>
<organism evidence="1 2">
    <name type="scientific">Gordonibacter massiliensis</name>
    <name type="common">ex Traore et al. 2017</name>
    <dbReference type="NCBI Taxonomy" id="1841863"/>
    <lineage>
        <taxon>Bacteria</taxon>
        <taxon>Bacillati</taxon>
        <taxon>Actinomycetota</taxon>
        <taxon>Coriobacteriia</taxon>
        <taxon>Eggerthellales</taxon>
        <taxon>Eggerthellaceae</taxon>
        <taxon>Gordonibacter</taxon>
    </lineage>
</organism>
<keyword evidence="2" id="KW-1185">Reference proteome</keyword>
<reference evidence="1 2" key="1">
    <citation type="submission" date="2020-08" db="EMBL/GenBank/DDBJ databases">
        <authorList>
            <person name="Liu C."/>
            <person name="Sun Q."/>
        </authorList>
    </citation>
    <scope>NUCLEOTIDE SEQUENCE [LARGE SCALE GENOMIC DNA]</scope>
    <source>
        <strain evidence="1 2">N22</strain>
    </source>
</reference>
<evidence type="ECO:0000313" key="1">
    <source>
        <dbReference type="EMBL" id="MBC2889381.1"/>
    </source>
</evidence>
<dbReference type="Proteomes" id="UP000587396">
    <property type="component" value="Unassembled WGS sequence"/>
</dbReference>
<dbReference type="EMBL" id="JACMSE010000005">
    <property type="protein sequence ID" value="MBC2889381.1"/>
    <property type="molecule type" value="Genomic_DNA"/>
</dbReference>
<comment type="caution">
    <text evidence="1">The sequence shown here is derived from an EMBL/GenBank/DDBJ whole genome shotgun (WGS) entry which is preliminary data.</text>
</comment>
<sequence length="60" mass="7178">MPIPNPRANEKKETYISRCMETVTKNEKDEFPSQKQRAAICYSTWDRWQKEHGHPEKAEK</sequence>
<dbReference type="RefSeq" id="WP_080142519.1">
    <property type="nucleotide sequence ID" value="NZ_JAASIO010000009.1"/>
</dbReference>